<dbReference type="VEuPathDB" id="VectorBase:LLOJ000540"/>
<feature type="compositionally biased region" description="Pro residues" evidence="3">
    <location>
        <begin position="946"/>
        <end position="960"/>
    </location>
</feature>
<evidence type="ECO:0000313" key="4">
    <source>
        <dbReference type="EnsemblMetazoa" id="LLOJ000540-PA"/>
    </source>
</evidence>
<dbReference type="PANTHER" id="PTHR24112">
    <property type="entry name" value="LEUCINE-RICH REPEAT, ISOFORM F-RELATED"/>
    <property type="match status" value="1"/>
</dbReference>
<feature type="compositionally biased region" description="Basic and acidic residues" evidence="3">
    <location>
        <begin position="880"/>
        <end position="891"/>
    </location>
</feature>
<dbReference type="PANTHER" id="PTHR24112:SF9">
    <property type="entry name" value="PROTEIN PHOSPHATASE 1 REGULATORY SUBUNIT 37"/>
    <property type="match status" value="1"/>
</dbReference>
<dbReference type="SUPFAM" id="SSF52047">
    <property type="entry name" value="RNI-like"/>
    <property type="match status" value="2"/>
</dbReference>
<organism evidence="4 5">
    <name type="scientific">Lutzomyia longipalpis</name>
    <name type="common">Sand fly</name>
    <dbReference type="NCBI Taxonomy" id="7200"/>
    <lineage>
        <taxon>Eukaryota</taxon>
        <taxon>Metazoa</taxon>
        <taxon>Ecdysozoa</taxon>
        <taxon>Arthropoda</taxon>
        <taxon>Hexapoda</taxon>
        <taxon>Insecta</taxon>
        <taxon>Pterygota</taxon>
        <taxon>Neoptera</taxon>
        <taxon>Endopterygota</taxon>
        <taxon>Diptera</taxon>
        <taxon>Nematocera</taxon>
        <taxon>Psychodoidea</taxon>
        <taxon>Psychodidae</taxon>
        <taxon>Lutzomyia</taxon>
        <taxon>Lutzomyia</taxon>
    </lineage>
</organism>
<keyword evidence="5" id="KW-1185">Reference proteome</keyword>
<dbReference type="EMBL" id="AJWK01002160">
    <property type="status" value="NOT_ANNOTATED_CDS"/>
    <property type="molecule type" value="Genomic_DNA"/>
</dbReference>
<keyword evidence="1" id="KW-0433">Leucine-rich repeat</keyword>
<feature type="region of interest" description="Disordered" evidence="3">
    <location>
        <begin position="937"/>
        <end position="994"/>
    </location>
</feature>
<dbReference type="SMART" id="SM00368">
    <property type="entry name" value="LRR_RI"/>
    <property type="match status" value="5"/>
</dbReference>
<evidence type="ECO:0000256" key="1">
    <source>
        <dbReference type="ARBA" id="ARBA00022614"/>
    </source>
</evidence>
<dbReference type="InterPro" id="IPR051279">
    <property type="entry name" value="PP1-Reg/Actin-Interact_Protein"/>
</dbReference>
<feature type="compositionally biased region" description="Low complexity" evidence="3">
    <location>
        <begin position="716"/>
        <end position="732"/>
    </location>
</feature>
<feature type="region of interest" description="Disordered" evidence="3">
    <location>
        <begin position="476"/>
        <end position="519"/>
    </location>
</feature>
<dbReference type="EMBL" id="AJWK01002158">
    <property type="status" value="NOT_ANNOTATED_CDS"/>
    <property type="molecule type" value="Genomic_DNA"/>
</dbReference>
<keyword evidence="2" id="KW-0677">Repeat</keyword>
<evidence type="ECO:0008006" key="6">
    <source>
        <dbReference type="Google" id="ProtNLM"/>
    </source>
</evidence>
<feature type="compositionally biased region" description="Low complexity" evidence="3">
    <location>
        <begin position="981"/>
        <end position="994"/>
    </location>
</feature>
<proteinExistence type="predicted"/>
<dbReference type="EMBL" id="AJWK01002159">
    <property type="status" value="NOT_ANNOTATED_CDS"/>
    <property type="molecule type" value="Genomic_DNA"/>
</dbReference>
<protein>
    <recommendedName>
        <fullName evidence="6">Protein phosphatase 1 regulatory subunit 37</fullName>
    </recommendedName>
</protein>
<evidence type="ECO:0000256" key="3">
    <source>
        <dbReference type="SAM" id="MobiDB-lite"/>
    </source>
</evidence>
<feature type="region of interest" description="Disordered" evidence="3">
    <location>
        <begin position="649"/>
        <end position="695"/>
    </location>
</feature>
<dbReference type="EMBL" id="AJWK01002157">
    <property type="status" value="NOT_ANNOTATED_CDS"/>
    <property type="molecule type" value="Genomic_DNA"/>
</dbReference>
<feature type="region of interest" description="Disordered" evidence="3">
    <location>
        <begin position="716"/>
        <end position="742"/>
    </location>
</feature>
<dbReference type="VEuPathDB" id="VectorBase:LLONM1_001526"/>
<dbReference type="InterPro" id="IPR032675">
    <property type="entry name" value="LRR_dom_sf"/>
</dbReference>
<evidence type="ECO:0000256" key="2">
    <source>
        <dbReference type="ARBA" id="ARBA00022737"/>
    </source>
</evidence>
<reference evidence="4" key="1">
    <citation type="submission" date="2020-05" db="UniProtKB">
        <authorList>
            <consortium name="EnsemblMetazoa"/>
        </authorList>
    </citation>
    <scope>IDENTIFICATION</scope>
    <source>
        <strain evidence="4">Jacobina</strain>
    </source>
</reference>
<feature type="region of interest" description="Disordered" evidence="3">
    <location>
        <begin position="1"/>
        <end position="75"/>
    </location>
</feature>
<feature type="compositionally biased region" description="Polar residues" evidence="3">
    <location>
        <begin position="667"/>
        <end position="690"/>
    </location>
</feature>
<dbReference type="EMBL" id="AJWK01002161">
    <property type="status" value="NOT_ANNOTATED_CDS"/>
    <property type="molecule type" value="Genomic_DNA"/>
</dbReference>
<feature type="compositionally biased region" description="Basic residues" evidence="3">
    <location>
        <begin position="44"/>
        <end position="53"/>
    </location>
</feature>
<sequence>MDDQKVTESANMSGEGAESDSSQQEEGVFASDDNRREEITGKNNGHRQRRQWAKARQAGTALDPRHMPSNRRVSFPKHDSELVTGYLEPANPWAISKPNLSAKELIEIYRKSCSKHDVEPLMVVVKHLEGMDFQNMPPRGNSLILRDSKLTPASCEALEEILKRSCSKHDVEPLMVVVKHLEGMDFQNMPPRGNSLILRDSKLTPASCEALEEILKRIQYKLIDLTSCDLDDSSASAMFDMIEFYEAATELDISENRAISHRGWQACAAMIKKSQALNILLTSGTTISDSNASNLGKALMSSAIHTLKLEHCGLTGRPLSSLCSALKKNMVLKELWLAHNDLNCYDAYTIGNLLKANFYLQFLDISNNSIEDNGVCHIAEALIKQSQFFRNATNPGTSEKATTDSAAMQKFEPKKALPPVVRPVAAPTPAPEAAVVVEKPPQPTTETTVTSEKNDDAARLDGKLVTIYEGMRNNNNLDVQGGKQPSGIIPNTLDSTTEKEFTEGESDDKTSEDEKNVQSPVLVDAEHVKVATSDGKAMEEIELKIIEKVDDAPKPPEVVVVHAAVEEPQCPNNNSARDAGDRALIESDKSVNELCTSSLIDINRNPVKETVAGDVTQTASGNTLPPELCAEATINEMLSFTNSNETTIKEGSVPTEANLDYERTQKSPKCSSDMTPDSPASFTVSQSLDSSMEFPENSPSYDCVFDVPATRQIIPERSLSSESLNSETSVESNDSKSSIKLAESKFSKNGTLERQTMGTVEPPPITAPSGLQVLVLWNNRITKKSAAPVSDDLKATTTLEILNIGKNILSNDFVTSIKANLITNTSLTNLGLQSSHLTCVAAKTLGEVLATGPNGVLQRVDLHTTEYSRLLTSIRAQCRRNEQPLEPRDPIKPTAKRARSAFLPSRKISLTCSTRSPLDLMCAGGKSERQLLDTCRKSGGRLRSPLPSPNPSPSASPVPSPSRSRFQVSRVIEGASPLTPPSSTSSSPTNSFTSSRFRVTTIKEQKPVTPPVTQVPIVATTPIIVEKIAVPERVEMTKIEVIDSPDMEVSRLLTTTDDNSSIGSADSFDRVHDLNTSLSSTDSLDMLGSEPVVVFGEKLKGSLSSQESLSDSTQQESFCSMSSNESTLTSSVQLVTKEQLRAPQVCTKSPERRVRKTSRTLAPILQIFQNPVALIAQKMDKKLDIEGQENATGTHQRHDSPIGELLARVTGAGRKETSSEDITPVDAQPTTVLQANVSPENVCAVEVDVLAADCIPVALKQEMKENISPEHTITASNVDLLQEAIAQATKVKFEVGEWGMMIRKRRI</sequence>
<feature type="region of interest" description="Disordered" evidence="3">
    <location>
        <begin position="880"/>
        <end position="899"/>
    </location>
</feature>
<dbReference type="Gene3D" id="3.80.10.10">
    <property type="entry name" value="Ribonuclease Inhibitor"/>
    <property type="match status" value="3"/>
</dbReference>
<dbReference type="EnsemblMetazoa" id="LLOJ000540-RA">
    <property type="protein sequence ID" value="LLOJ000540-PA"/>
    <property type="gene ID" value="LLOJ000540"/>
</dbReference>
<evidence type="ECO:0000313" key="5">
    <source>
        <dbReference type="Proteomes" id="UP000092461"/>
    </source>
</evidence>
<accession>A0A1B0C9B8</accession>
<dbReference type="Proteomes" id="UP000092461">
    <property type="component" value="Unassembled WGS sequence"/>
</dbReference>
<feature type="compositionally biased region" description="Basic and acidic residues" evidence="3">
    <location>
        <begin position="496"/>
        <end position="516"/>
    </location>
</feature>
<name>A0A1B0C9B8_LUTLO</name>
<dbReference type="EMBL" id="AJWK01002156">
    <property type="status" value="NOT_ANNOTATED_CDS"/>
    <property type="molecule type" value="Genomic_DNA"/>
</dbReference>